<keyword evidence="7 9" id="KW-0472">Membrane</keyword>
<feature type="transmembrane region" description="Helical" evidence="9">
    <location>
        <begin position="22"/>
        <end position="42"/>
    </location>
</feature>
<protein>
    <recommendedName>
        <fullName evidence="9">TRAP transporter small permease protein</fullName>
    </recommendedName>
</protein>
<organism evidence="11 12">
    <name type="scientific">Pseudaquabacterium pictum</name>
    <dbReference type="NCBI Taxonomy" id="2315236"/>
    <lineage>
        <taxon>Bacteria</taxon>
        <taxon>Pseudomonadati</taxon>
        <taxon>Pseudomonadota</taxon>
        <taxon>Betaproteobacteria</taxon>
        <taxon>Burkholderiales</taxon>
        <taxon>Sphaerotilaceae</taxon>
        <taxon>Pseudaquabacterium</taxon>
    </lineage>
</organism>
<keyword evidence="5 9" id="KW-0812">Transmembrane</keyword>
<keyword evidence="4 9" id="KW-0997">Cell inner membrane</keyword>
<feature type="domain" description="Tripartite ATP-independent periplasmic transporters DctQ component" evidence="10">
    <location>
        <begin position="30"/>
        <end position="162"/>
    </location>
</feature>
<comment type="subcellular location">
    <subcellularLocation>
        <location evidence="1 9">Cell inner membrane</location>
        <topology evidence="1 9">Multi-pass membrane protein</topology>
    </subcellularLocation>
</comment>
<proteinExistence type="inferred from homology"/>
<evidence type="ECO:0000256" key="1">
    <source>
        <dbReference type="ARBA" id="ARBA00004429"/>
    </source>
</evidence>
<dbReference type="AlphaFoldDB" id="A0A480AWL5"/>
<dbReference type="PANTHER" id="PTHR35011:SF4">
    <property type="entry name" value="SLL1102 PROTEIN"/>
    <property type="match status" value="1"/>
</dbReference>
<keyword evidence="12" id="KW-1185">Reference proteome</keyword>
<evidence type="ECO:0000256" key="6">
    <source>
        <dbReference type="ARBA" id="ARBA00022989"/>
    </source>
</evidence>
<keyword evidence="6 9" id="KW-1133">Transmembrane helix</keyword>
<dbReference type="PANTHER" id="PTHR35011">
    <property type="entry name" value="2,3-DIKETO-L-GULONATE TRAP TRANSPORTER SMALL PERMEASE PROTEIN YIAM"/>
    <property type="match status" value="1"/>
</dbReference>
<dbReference type="InterPro" id="IPR007387">
    <property type="entry name" value="TRAP_DctQ"/>
</dbReference>
<reference evidence="12" key="1">
    <citation type="submission" date="2019-03" db="EMBL/GenBank/DDBJ databases">
        <title>Aquabacterium pictum sp.nov., the first bacteriochlorophyll a-containing freshwater bacterium in the genus Aquabacterium of the class Betaproteobacteria.</title>
        <authorList>
            <person name="Hirose S."/>
            <person name="Tank M."/>
            <person name="Hara E."/>
            <person name="Tamaki H."/>
            <person name="Takaichi S."/>
            <person name="Haruta S."/>
            <person name="Hanada S."/>
        </authorList>
    </citation>
    <scope>NUCLEOTIDE SEQUENCE [LARGE SCALE GENOMIC DNA]</scope>
    <source>
        <strain evidence="12">W35</strain>
    </source>
</reference>
<gene>
    <name evidence="11" type="ORF">AQPW35_35680</name>
</gene>
<sequence length="174" mass="18713">MNTAAAAVVRRIEGLIDAVGRATLYLCLAMIGLVAVNVLLRYSLSFGSVWSQELEWHLLAAVILLGMSHAIQRGDNVRVDVFYADFSPRAKFVVNLVSLGLLLLIALLFIKLSLGYVAQSYAINETSADPGGIPFRWAVKGLIPVGFGLLALQTVGALLKLVLVEKQRLGAGHV</sequence>
<keyword evidence="2 9" id="KW-0813">Transport</keyword>
<name>A0A480AWL5_9BURK</name>
<evidence type="ECO:0000256" key="4">
    <source>
        <dbReference type="ARBA" id="ARBA00022519"/>
    </source>
</evidence>
<feature type="transmembrane region" description="Helical" evidence="9">
    <location>
        <begin position="137"/>
        <end position="159"/>
    </location>
</feature>
<evidence type="ECO:0000256" key="3">
    <source>
        <dbReference type="ARBA" id="ARBA00022475"/>
    </source>
</evidence>
<evidence type="ECO:0000256" key="7">
    <source>
        <dbReference type="ARBA" id="ARBA00023136"/>
    </source>
</evidence>
<accession>A0A480AWL5</accession>
<evidence type="ECO:0000256" key="9">
    <source>
        <dbReference type="RuleBase" id="RU369079"/>
    </source>
</evidence>
<comment type="subunit">
    <text evidence="9">The complex comprises the extracytoplasmic solute receptor protein and the two transmembrane proteins.</text>
</comment>
<comment type="similarity">
    <text evidence="8 9">Belongs to the TRAP transporter small permease family.</text>
</comment>
<evidence type="ECO:0000313" key="12">
    <source>
        <dbReference type="Proteomes" id="UP000301751"/>
    </source>
</evidence>
<dbReference type="InterPro" id="IPR055348">
    <property type="entry name" value="DctQ"/>
</dbReference>
<evidence type="ECO:0000256" key="5">
    <source>
        <dbReference type="ARBA" id="ARBA00022692"/>
    </source>
</evidence>
<evidence type="ECO:0000313" key="11">
    <source>
        <dbReference type="EMBL" id="GCL64487.1"/>
    </source>
</evidence>
<dbReference type="OrthoDB" id="9795655at2"/>
<comment type="caution">
    <text evidence="11">The sequence shown here is derived from an EMBL/GenBank/DDBJ whole genome shotgun (WGS) entry which is preliminary data.</text>
</comment>
<dbReference type="GO" id="GO:0005886">
    <property type="term" value="C:plasma membrane"/>
    <property type="evidence" value="ECO:0007669"/>
    <property type="project" value="UniProtKB-SubCell"/>
</dbReference>
<dbReference type="Proteomes" id="UP000301751">
    <property type="component" value="Unassembled WGS sequence"/>
</dbReference>
<dbReference type="Pfam" id="PF04290">
    <property type="entry name" value="DctQ"/>
    <property type="match status" value="1"/>
</dbReference>
<feature type="transmembrane region" description="Helical" evidence="9">
    <location>
        <begin position="54"/>
        <end position="71"/>
    </location>
</feature>
<dbReference type="GO" id="GO:0022857">
    <property type="term" value="F:transmembrane transporter activity"/>
    <property type="evidence" value="ECO:0007669"/>
    <property type="project" value="UniProtKB-UniRule"/>
</dbReference>
<dbReference type="EMBL" id="BJCL01000009">
    <property type="protein sequence ID" value="GCL64487.1"/>
    <property type="molecule type" value="Genomic_DNA"/>
</dbReference>
<evidence type="ECO:0000259" key="10">
    <source>
        <dbReference type="Pfam" id="PF04290"/>
    </source>
</evidence>
<feature type="transmembrane region" description="Helical" evidence="9">
    <location>
        <begin position="92"/>
        <end position="117"/>
    </location>
</feature>
<evidence type="ECO:0000256" key="8">
    <source>
        <dbReference type="ARBA" id="ARBA00038436"/>
    </source>
</evidence>
<dbReference type="RefSeq" id="WP_137734206.1">
    <property type="nucleotide sequence ID" value="NZ_BJCL01000009.1"/>
</dbReference>
<keyword evidence="3" id="KW-1003">Cell membrane</keyword>
<evidence type="ECO:0000256" key="2">
    <source>
        <dbReference type="ARBA" id="ARBA00022448"/>
    </source>
</evidence>
<comment type="function">
    <text evidence="9">Part of the tripartite ATP-independent periplasmic (TRAP) transport system.</text>
</comment>